<protein>
    <submittedName>
        <fullName evidence="1">(spotted green pufferfish) hypothetical protein</fullName>
    </submittedName>
</protein>
<sequence>FESIIEGLLDPKLLEDLKQFKGKVFFCVL</sequence>
<gene>
    <name evidence="1" type="ORF">GSTENG00036872001</name>
</gene>
<organism evidence="1">
    <name type="scientific">Tetraodon nigroviridis</name>
    <name type="common">Spotted green pufferfish</name>
    <name type="synonym">Chelonodon nigroviridis</name>
    <dbReference type="NCBI Taxonomy" id="99883"/>
    <lineage>
        <taxon>Eukaryota</taxon>
        <taxon>Metazoa</taxon>
        <taxon>Chordata</taxon>
        <taxon>Craniata</taxon>
        <taxon>Vertebrata</taxon>
        <taxon>Euteleostomi</taxon>
        <taxon>Actinopterygii</taxon>
        <taxon>Neopterygii</taxon>
        <taxon>Teleostei</taxon>
        <taxon>Neoteleostei</taxon>
        <taxon>Acanthomorphata</taxon>
        <taxon>Eupercaria</taxon>
        <taxon>Tetraodontiformes</taxon>
        <taxon>Tetradontoidea</taxon>
        <taxon>Tetraodontidae</taxon>
        <taxon>Tetraodon</taxon>
    </lineage>
</organism>
<dbReference type="EMBL" id="CAAE01024109">
    <property type="protein sequence ID" value="CAG14673.1"/>
    <property type="molecule type" value="Genomic_DNA"/>
</dbReference>
<comment type="caution">
    <text evidence="1">The sequence shown here is derived from an EMBL/GenBank/DDBJ whole genome shotgun (WGS) entry which is preliminary data.</text>
</comment>
<feature type="non-terminal residue" evidence="1">
    <location>
        <position position="1"/>
    </location>
</feature>
<reference evidence="1" key="2">
    <citation type="submission" date="2004-02" db="EMBL/GenBank/DDBJ databases">
        <authorList>
            <consortium name="Genoscope"/>
            <consortium name="Whitehead Institute Centre for Genome Research"/>
        </authorList>
    </citation>
    <scope>NUCLEOTIDE SEQUENCE</scope>
</reference>
<dbReference type="KEGG" id="tng:GSTEN00036872G001"/>
<accession>Q4RAB0</accession>
<reference evidence="1" key="1">
    <citation type="journal article" date="2004" name="Nature">
        <title>Genome duplication in the teleost fish Tetraodon nigroviridis reveals the early vertebrate proto-karyotype.</title>
        <authorList>
            <person name="Jaillon O."/>
            <person name="Aury J.-M."/>
            <person name="Brunet F."/>
            <person name="Petit J.-L."/>
            <person name="Stange-Thomann N."/>
            <person name="Mauceli E."/>
            <person name="Bouneau L."/>
            <person name="Fischer C."/>
            <person name="Ozouf-Costaz C."/>
            <person name="Bernot A."/>
            <person name="Nicaud S."/>
            <person name="Jaffe D."/>
            <person name="Fisher S."/>
            <person name="Lutfalla G."/>
            <person name="Dossat C."/>
            <person name="Segurens B."/>
            <person name="Dasilva C."/>
            <person name="Salanoubat M."/>
            <person name="Levy M."/>
            <person name="Boudet N."/>
            <person name="Castellano S."/>
            <person name="Anthouard V."/>
            <person name="Jubin C."/>
            <person name="Castelli V."/>
            <person name="Katinka M."/>
            <person name="Vacherie B."/>
            <person name="Biemont C."/>
            <person name="Skalli Z."/>
            <person name="Cattolico L."/>
            <person name="Poulain J."/>
            <person name="De Berardinis V."/>
            <person name="Cruaud C."/>
            <person name="Duprat S."/>
            <person name="Brottier P."/>
            <person name="Coutanceau J.-P."/>
            <person name="Gouzy J."/>
            <person name="Parra G."/>
            <person name="Lardier G."/>
            <person name="Chapple C."/>
            <person name="McKernan K.J."/>
            <person name="McEwan P."/>
            <person name="Bosak S."/>
            <person name="Kellis M."/>
            <person name="Volff J.-N."/>
            <person name="Guigo R."/>
            <person name="Zody M.C."/>
            <person name="Mesirov J."/>
            <person name="Lindblad-Toh K."/>
            <person name="Birren B."/>
            <person name="Nusbaum C."/>
            <person name="Kahn D."/>
            <person name="Robinson-Rechavi M."/>
            <person name="Laudet V."/>
            <person name="Schachter V."/>
            <person name="Quetier F."/>
            <person name="Saurin W."/>
            <person name="Scarpelli C."/>
            <person name="Wincker P."/>
            <person name="Lander E.S."/>
            <person name="Weissenbach J."/>
            <person name="Roest Crollius H."/>
        </authorList>
    </citation>
    <scope>NUCLEOTIDE SEQUENCE [LARGE SCALE GENOMIC DNA]</scope>
</reference>
<name>Q4RAB0_TETNG</name>
<evidence type="ECO:0000313" key="1">
    <source>
        <dbReference type="EMBL" id="CAG14673.1"/>
    </source>
</evidence>
<proteinExistence type="predicted"/>
<dbReference type="AlphaFoldDB" id="Q4RAB0"/>